<comment type="subcellular location">
    <subcellularLocation>
        <location evidence="1">Cell membrane</location>
        <topology evidence="1">Multi-pass membrane protein</topology>
    </subcellularLocation>
</comment>
<dbReference type="Pfam" id="PF00015">
    <property type="entry name" value="MCPsignal"/>
    <property type="match status" value="1"/>
</dbReference>
<dbReference type="SMART" id="SM00283">
    <property type="entry name" value="MA"/>
    <property type="match status" value="1"/>
</dbReference>
<evidence type="ECO:0000256" key="2">
    <source>
        <dbReference type="ARBA" id="ARBA00022475"/>
    </source>
</evidence>
<evidence type="ECO:0000256" key="6">
    <source>
        <dbReference type="ARBA" id="ARBA00023136"/>
    </source>
</evidence>
<accession>A0A9Q3AA80</accession>
<sequence length="545" mass="58384">MFGLRHLRISTRITVLVVGITLFVVVLSGWLGLTLHRALLQEKMAGVGTALDTASNLLAHYERQAREGHLSTEQAQRQAAQVVSTLRYLDDNYLLILDLEHRMVMHPTTPALVGKPLADFKDVNGKLFAREMVASASERGRATVEYWFPRAGSQQPEYKVSEVALFKPWGWVLASGIHPQDVRSAVNAVLLTPAVLVLAVLSLMALCAVFLIRSITRPLNDTVRALARATHGQTDLTLRLPTEGNDELTQVAHSFNRLVEAAHRVTRSMAQASQRISSTSSSLGQVTEAAQRSMQAQQQETDSVVAAMSQMVSTVQAVAHNASVAATSTQDAERQAGAGGATVREAVQAISALAEALGQSRSIVDQLAVDSGHVGRVLDVITAIAEQTNLLALNAAIEAARAGEHGRGFAVVADEVRTLAMRTQQSTLEIQQIITRVQAGARQAAAQIGANVEAAQQPVAASVRAGEVLGLITASASTVSQMTFQIASAAEQQAATADEINRSVTRIHEASSVSARTIDQTRQSCNELRELAQQLEFQVGQVVTE</sequence>
<comment type="caution">
    <text evidence="13">The sequence shown here is derived from an EMBL/GenBank/DDBJ whole genome shotgun (WGS) entry which is preliminary data.</text>
</comment>
<dbReference type="AlphaFoldDB" id="A0A9Q3AA80"/>
<dbReference type="CDD" id="cd06225">
    <property type="entry name" value="HAMP"/>
    <property type="match status" value="1"/>
</dbReference>
<dbReference type="Pfam" id="PF17200">
    <property type="entry name" value="sCache_2"/>
    <property type="match status" value="1"/>
</dbReference>
<evidence type="ECO:0000259" key="12">
    <source>
        <dbReference type="PROSITE" id="PS50885"/>
    </source>
</evidence>
<dbReference type="GO" id="GO:0006935">
    <property type="term" value="P:chemotaxis"/>
    <property type="evidence" value="ECO:0007669"/>
    <property type="project" value="UniProtKB-ARBA"/>
</dbReference>
<dbReference type="GO" id="GO:0007165">
    <property type="term" value="P:signal transduction"/>
    <property type="evidence" value="ECO:0007669"/>
    <property type="project" value="UniProtKB-KW"/>
</dbReference>
<evidence type="ECO:0000256" key="5">
    <source>
        <dbReference type="ARBA" id="ARBA00022989"/>
    </source>
</evidence>
<name>A0A9Q3AA80_9PSED</name>
<evidence type="ECO:0000256" key="7">
    <source>
        <dbReference type="ARBA" id="ARBA00023224"/>
    </source>
</evidence>
<dbReference type="CDD" id="cd11386">
    <property type="entry name" value="MCP_signal"/>
    <property type="match status" value="1"/>
</dbReference>
<feature type="transmembrane region" description="Helical" evidence="10">
    <location>
        <begin position="12"/>
        <end position="33"/>
    </location>
</feature>
<dbReference type="PANTHER" id="PTHR32089">
    <property type="entry name" value="METHYL-ACCEPTING CHEMOTAXIS PROTEIN MCPB"/>
    <property type="match status" value="1"/>
</dbReference>
<evidence type="ECO:0000313" key="14">
    <source>
        <dbReference type="Proteomes" id="UP001106592"/>
    </source>
</evidence>
<feature type="domain" description="Methyl-accepting transducer" evidence="11">
    <location>
        <begin position="272"/>
        <end position="508"/>
    </location>
</feature>
<feature type="domain" description="HAMP" evidence="12">
    <location>
        <begin position="213"/>
        <end position="267"/>
    </location>
</feature>
<evidence type="ECO:0000256" key="8">
    <source>
        <dbReference type="ARBA" id="ARBA00029447"/>
    </source>
</evidence>
<dbReference type="PROSITE" id="PS50885">
    <property type="entry name" value="HAMP"/>
    <property type="match status" value="1"/>
</dbReference>
<keyword evidence="5 10" id="KW-1133">Transmembrane helix</keyword>
<protein>
    <submittedName>
        <fullName evidence="13">Methyl-accepting chemotaxis protein</fullName>
    </submittedName>
</protein>
<keyword evidence="7 9" id="KW-0807">Transducer</keyword>
<dbReference type="FunFam" id="1.10.287.950:FF:000001">
    <property type="entry name" value="Methyl-accepting chemotaxis sensory transducer"/>
    <property type="match status" value="1"/>
</dbReference>
<dbReference type="Pfam" id="PF00672">
    <property type="entry name" value="HAMP"/>
    <property type="match status" value="1"/>
</dbReference>
<evidence type="ECO:0000259" key="11">
    <source>
        <dbReference type="PROSITE" id="PS50111"/>
    </source>
</evidence>
<evidence type="ECO:0000256" key="9">
    <source>
        <dbReference type="PROSITE-ProRule" id="PRU00284"/>
    </source>
</evidence>
<evidence type="ECO:0000256" key="1">
    <source>
        <dbReference type="ARBA" id="ARBA00004651"/>
    </source>
</evidence>
<feature type="transmembrane region" description="Helical" evidence="10">
    <location>
        <begin position="188"/>
        <end position="212"/>
    </location>
</feature>
<dbReference type="EMBL" id="JAHTBI010000002">
    <property type="protein sequence ID" value="MBV6285645.1"/>
    <property type="molecule type" value="Genomic_DNA"/>
</dbReference>
<evidence type="ECO:0000256" key="10">
    <source>
        <dbReference type="SAM" id="Phobius"/>
    </source>
</evidence>
<dbReference type="InterPro" id="IPR033480">
    <property type="entry name" value="sCache_2"/>
</dbReference>
<comment type="similarity">
    <text evidence="8">Belongs to the methyl-accepting chemotaxis (MCP) protein family.</text>
</comment>
<reference evidence="13" key="1">
    <citation type="journal article" date="2022" name="Int. J. Syst. Evol. Microbiol.">
        <title>Pseudomonas aegrilactucae sp. nov. and Pseudomonas morbosilactucae sp. nov., pathogens causing bacterial rot of lettuce in Japan.</title>
        <authorList>
            <person name="Sawada H."/>
            <person name="Fujikawa T."/>
            <person name="Satou M."/>
        </authorList>
    </citation>
    <scope>NUCLEOTIDE SEQUENCE</scope>
    <source>
        <strain evidence="13">MAFF 301350</strain>
    </source>
</reference>
<dbReference type="InterPro" id="IPR003660">
    <property type="entry name" value="HAMP_dom"/>
</dbReference>
<keyword evidence="4 10" id="KW-0812">Transmembrane</keyword>
<dbReference type="SMART" id="SM01049">
    <property type="entry name" value="Cache_2"/>
    <property type="match status" value="1"/>
</dbReference>
<evidence type="ECO:0000256" key="3">
    <source>
        <dbReference type="ARBA" id="ARBA00022481"/>
    </source>
</evidence>
<gene>
    <name evidence="13" type="ORF">KUO17_01035</name>
</gene>
<dbReference type="GO" id="GO:0005886">
    <property type="term" value="C:plasma membrane"/>
    <property type="evidence" value="ECO:0007669"/>
    <property type="project" value="UniProtKB-SubCell"/>
</dbReference>
<keyword evidence="2" id="KW-1003">Cell membrane</keyword>
<keyword evidence="6 10" id="KW-0472">Membrane</keyword>
<dbReference type="PROSITE" id="PS50111">
    <property type="entry name" value="CHEMOTAXIS_TRANSDUC_2"/>
    <property type="match status" value="1"/>
</dbReference>
<keyword evidence="14" id="KW-1185">Reference proteome</keyword>
<organism evidence="13 14">
    <name type="scientific">Pseudomonas aegrilactucae</name>
    <dbReference type="NCBI Taxonomy" id="2854028"/>
    <lineage>
        <taxon>Bacteria</taxon>
        <taxon>Pseudomonadati</taxon>
        <taxon>Pseudomonadota</taxon>
        <taxon>Gammaproteobacteria</taxon>
        <taxon>Pseudomonadales</taxon>
        <taxon>Pseudomonadaceae</taxon>
        <taxon>Pseudomonas</taxon>
    </lineage>
</organism>
<proteinExistence type="inferred from homology"/>
<dbReference type="PANTHER" id="PTHR32089:SF119">
    <property type="entry name" value="METHYL-ACCEPTING CHEMOTAXIS PROTEIN CTPL"/>
    <property type="match status" value="1"/>
</dbReference>
<keyword evidence="3" id="KW-0488">Methylation</keyword>
<dbReference type="Proteomes" id="UP001106592">
    <property type="component" value="Unassembled WGS sequence"/>
</dbReference>
<reference evidence="13" key="2">
    <citation type="journal article" date="2023" name="Plant Pathol.">
        <title>Dismantling and reorganizing Pseudomonas marginalis sensu#lato.</title>
        <authorList>
            <person name="Sawada H."/>
            <person name="Fujikawa T."/>
            <person name="Satou M."/>
        </authorList>
    </citation>
    <scope>NUCLEOTIDE SEQUENCE</scope>
    <source>
        <strain evidence="13">MAFF 301350</strain>
    </source>
</reference>
<dbReference type="InterPro" id="IPR004089">
    <property type="entry name" value="MCPsignal_dom"/>
</dbReference>
<evidence type="ECO:0000256" key="4">
    <source>
        <dbReference type="ARBA" id="ARBA00022692"/>
    </source>
</evidence>
<evidence type="ECO:0000313" key="13">
    <source>
        <dbReference type="EMBL" id="MBV6285645.1"/>
    </source>
</evidence>
<dbReference type="SMART" id="SM00304">
    <property type="entry name" value="HAMP"/>
    <property type="match status" value="1"/>
</dbReference>